<dbReference type="Proteomes" id="UP000217265">
    <property type="component" value="Chromosome"/>
</dbReference>
<organism evidence="1 2">
    <name type="scientific">Nibricoccus aquaticus</name>
    <dbReference type="NCBI Taxonomy" id="2576891"/>
    <lineage>
        <taxon>Bacteria</taxon>
        <taxon>Pseudomonadati</taxon>
        <taxon>Verrucomicrobiota</taxon>
        <taxon>Opitutia</taxon>
        <taxon>Opitutales</taxon>
        <taxon>Opitutaceae</taxon>
        <taxon>Nibricoccus</taxon>
    </lineage>
</organism>
<dbReference type="RefSeq" id="WP_096054763.1">
    <property type="nucleotide sequence ID" value="NZ_CP023344.1"/>
</dbReference>
<keyword evidence="2" id="KW-1185">Reference proteome</keyword>
<name>A0A290QFK0_9BACT</name>
<reference evidence="1 2" key="1">
    <citation type="submission" date="2017-09" db="EMBL/GenBank/DDBJ databases">
        <title>Complete genome sequence of Verrucomicrobial strain HZ-65, isolated from freshwater.</title>
        <authorList>
            <person name="Choi A."/>
        </authorList>
    </citation>
    <scope>NUCLEOTIDE SEQUENCE [LARGE SCALE GENOMIC DNA]</scope>
    <source>
        <strain evidence="1 2">HZ-65</strain>
    </source>
</reference>
<proteinExistence type="predicted"/>
<dbReference type="OrthoDB" id="114489at2"/>
<protein>
    <submittedName>
        <fullName evidence="1">Uncharacterized protein</fullName>
    </submittedName>
</protein>
<sequence length="93" mass="10091">MAFSGRGELGFYASHDLEDFVGVIDGQEKIVAEVDAGPAGLREYVFKSVRDLLRNSSFLEALAGHLPGDSASQRRLPGLRNKLRGIADLIVAY</sequence>
<accession>A0A290QFK0</accession>
<dbReference type="KEGG" id="vbh:CMV30_03705"/>
<gene>
    <name evidence="1" type="ORF">CMV30_03705</name>
</gene>
<evidence type="ECO:0000313" key="1">
    <source>
        <dbReference type="EMBL" id="ATC63131.1"/>
    </source>
</evidence>
<evidence type="ECO:0000313" key="2">
    <source>
        <dbReference type="Proteomes" id="UP000217265"/>
    </source>
</evidence>
<dbReference type="EMBL" id="CP023344">
    <property type="protein sequence ID" value="ATC63131.1"/>
    <property type="molecule type" value="Genomic_DNA"/>
</dbReference>
<dbReference type="AlphaFoldDB" id="A0A290QFK0"/>